<evidence type="ECO:0000313" key="2">
    <source>
        <dbReference type="Proteomes" id="UP000514752"/>
    </source>
</evidence>
<accession>A0A7D7N2E9</accession>
<organism evidence="1 2">
    <name type="scientific">Neisseria shayeganii</name>
    <dbReference type="NCBI Taxonomy" id="607712"/>
    <lineage>
        <taxon>Bacteria</taxon>
        <taxon>Pseudomonadati</taxon>
        <taxon>Pseudomonadota</taxon>
        <taxon>Betaproteobacteria</taxon>
        <taxon>Neisseriales</taxon>
        <taxon>Neisseriaceae</taxon>
        <taxon>Neisseria</taxon>
    </lineage>
</organism>
<reference evidence="1 2" key="1">
    <citation type="submission" date="2020-07" db="EMBL/GenBank/DDBJ databases">
        <title>Genomic diversity of species in the Neisseriaceae family.</title>
        <authorList>
            <person name="Vincent A.T."/>
            <person name="Bernet E."/>
            <person name="Veyrier F.J."/>
        </authorList>
    </citation>
    <scope>NUCLEOTIDE SEQUENCE [LARGE SCALE GENOMIC DNA]</scope>
    <source>
        <strain evidence="1 2">DSM 22244</strain>
    </source>
</reference>
<dbReference type="KEGG" id="nsg:H3L94_07760"/>
<dbReference type="AlphaFoldDB" id="A0A7D7N2E9"/>
<dbReference type="Proteomes" id="UP000514752">
    <property type="component" value="Chromosome"/>
</dbReference>
<dbReference type="RefSeq" id="WP_182121551.1">
    <property type="nucleotide sequence ID" value="NZ_CP059567.1"/>
</dbReference>
<name>A0A7D7N2E9_9NEIS</name>
<dbReference type="EMBL" id="CP059567">
    <property type="protein sequence ID" value="QMT39765.1"/>
    <property type="molecule type" value="Genomic_DNA"/>
</dbReference>
<proteinExistence type="predicted"/>
<sequence>MPLFFTPPIKLPETIDHPAMPACSRPLTAAETAAARLIYGDGLDYARIRLHFGSWWLPDRHTAMAPAGHIHFPARCSCADFTAQTPALRGWLMHELAHVWQYQNGFPVWLGGLKIALSGGYLKRRAYRLPPLAGVPDFGSLNMEQQAEVLSGFYLAFHCRDPQHLSQLPHYQRLLRPFFAHPFDCALLPKL</sequence>
<evidence type="ECO:0000313" key="1">
    <source>
        <dbReference type="EMBL" id="QMT39765.1"/>
    </source>
</evidence>
<protein>
    <submittedName>
        <fullName evidence="1">Type IV secretion protein Rhs</fullName>
    </submittedName>
</protein>
<gene>
    <name evidence="1" type="ORF">H3L94_07760</name>
</gene>